<accession>A0ACC3CBC5</accession>
<comment type="caution">
    <text evidence="1">The sequence shown here is derived from an EMBL/GenBank/DDBJ whole genome shotgun (WGS) entry which is preliminary data.</text>
</comment>
<dbReference type="EMBL" id="CM020620">
    <property type="protein sequence ID" value="KAK1867275.1"/>
    <property type="molecule type" value="Genomic_DNA"/>
</dbReference>
<evidence type="ECO:0000313" key="2">
    <source>
        <dbReference type="Proteomes" id="UP000798662"/>
    </source>
</evidence>
<keyword evidence="2" id="KW-1185">Reference proteome</keyword>
<reference evidence="1" key="1">
    <citation type="submission" date="2019-11" db="EMBL/GenBank/DDBJ databases">
        <title>Nori genome reveals adaptations in red seaweeds to the harsh intertidal environment.</title>
        <authorList>
            <person name="Wang D."/>
            <person name="Mao Y."/>
        </authorList>
    </citation>
    <scope>NUCLEOTIDE SEQUENCE</scope>
    <source>
        <tissue evidence="1">Gametophyte</tissue>
    </source>
</reference>
<gene>
    <name evidence="1" type="ORF">I4F81_009782</name>
</gene>
<proteinExistence type="predicted"/>
<dbReference type="Proteomes" id="UP000798662">
    <property type="component" value="Chromosome 3"/>
</dbReference>
<protein>
    <submittedName>
        <fullName evidence="1">Uncharacterized protein</fullName>
    </submittedName>
</protein>
<name>A0ACC3CBC5_PYRYE</name>
<evidence type="ECO:0000313" key="1">
    <source>
        <dbReference type="EMBL" id="KAK1867275.1"/>
    </source>
</evidence>
<sequence>MARKPAQAAVRVLARVRPHFDGEGSVEGATLVADPGAASIRLAGLPPASRRGWAEAYNLDGVFDAAASQADVYDGAVAHLVAGVLGGAPATVFTFGPSGSGKTHTLLGGLAGAACRGVEAASAGDPVKAWPAAGVAVRVAADLLTAVQTEGAGRTIRASIVELYLGTPADLLAGGIPKASGAGGGSGGGGQRDGRRSQAGHQAEGVRLLPSAGGGTKLSGATAVTLATLPEFCTLLDAALGRRRTSATKLNSSSSRSHAVVELAVVGPPSSVDAPAPPTTSFWLFDLVGGEGLGDSEACGVQEAETKANNRDLHALGLVFAALRRPGYVPFRNSSVTSLLQAALLRGGRAVMVACVSLAAPLSALKSTLRRAEDARGARARPGVRSVTEKAGGAGVPKGNAAARSLAEAAAPAPLPSTAAPSP</sequence>
<organism evidence="1 2">
    <name type="scientific">Pyropia yezoensis</name>
    <name type="common">Susabi-nori</name>
    <name type="synonym">Porphyra yezoensis</name>
    <dbReference type="NCBI Taxonomy" id="2788"/>
    <lineage>
        <taxon>Eukaryota</taxon>
        <taxon>Rhodophyta</taxon>
        <taxon>Bangiophyceae</taxon>
        <taxon>Bangiales</taxon>
        <taxon>Bangiaceae</taxon>
        <taxon>Pyropia</taxon>
    </lineage>
</organism>